<dbReference type="PANTHER" id="PTHR43537:SF24">
    <property type="entry name" value="GLUCONATE OPERON TRANSCRIPTIONAL REPRESSOR"/>
    <property type="match status" value="1"/>
</dbReference>
<dbReference type="PROSITE" id="PS50949">
    <property type="entry name" value="HTH_GNTR"/>
    <property type="match status" value="1"/>
</dbReference>
<dbReference type="SMART" id="SM00895">
    <property type="entry name" value="FCD"/>
    <property type="match status" value="1"/>
</dbReference>
<keyword evidence="1" id="KW-0805">Transcription regulation</keyword>
<organism evidence="5 6">
    <name type="scientific">Fictibacillus enclensis</name>
    <dbReference type="NCBI Taxonomy" id="1017270"/>
    <lineage>
        <taxon>Bacteria</taxon>
        <taxon>Bacillati</taxon>
        <taxon>Bacillota</taxon>
        <taxon>Bacilli</taxon>
        <taxon>Bacillales</taxon>
        <taxon>Fictibacillaceae</taxon>
        <taxon>Fictibacillus</taxon>
    </lineage>
</organism>
<dbReference type="OrthoDB" id="114741at2"/>
<feature type="domain" description="HTH gntR-type" evidence="4">
    <location>
        <begin position="26"/>
        <end position="93"/>
    </location>
</feature>
<dbReference type="Gene3D" id="1.10.10.10">
    <property type="entry name" value="Winged helix-like DNA-binding domain superfamily/Winged helix DNA-binding domain"/>
    <property type="match status" value="1"/>
</dbReference>
<evidence type="ECO:0000313" key="5">
    <source>
        <dbReference type="EMBL" id="KSU84457.1"/>
    </source>
</evidence>
<comment type="caution">
    <text evidence="5">The sequence shown here is derived from an EMBL/GenBank/DDBJ whole genome shotgun (WGS) entry which is preliminary data.</text>
</comment>
<dbReference type="InterPro" id="IPR011711">
    <property type="entry name" value="GntR_C"/>
</dbReference>
<dbReference type="Gene3D" id="1.20.120.530">
    <property type="entry name" value="GntR ligand-binding domain-like"/>
    <property type="match status" value="1"/>
</dbReference>
<reference evidence="5 6" key="1">
    <citation type="journal article" date="2014" name="Antonie Van Leeuwenhoek">
        <title>Fictibacillus enclensis sp. nov., isolated from marine sediment.</title>
        <authorList>
            <person name="Dastager S.G."/>
            <person name="Mawlankar R."/>
            <person name="Srinivasan K."/>
            <person name="Tang S.K."/>
            <person name="Lee J.C."/>
            <person name="Ramana V.V."/>
            <person name="Shouche Y.S."/>
        </authorList>
    </citation>
    <scope>NUCLEOTIDE SEQUENCE [LARGE SCALE GENOMIC DNA]</scope>
    <source>
        <strain evidence="5 6">NIO-1003</strain>
    </source>
</reference>
<dbReference type="InterPro" id="IPR000524">
    <property type="entry name" value="Tscrpt_reg_HTH_GntR"/>
</dbReference>
<dbReference type="GO" id="GO:0003677">
    <property type="term" value="F:DNA binding"/>
    <property type="evidence" value="ECO:0007669"/>
    <property type="project" value="UniProtKB-KW"/>
</dbReference>
<dbReference type="CDD" id="cd07377">
    <property type="entry name" value="WHTH_GntR"/>
    <property type="match status" value="1"/>
</dbReference>
<evidence type="ECO:0000256" key="2">
    <source>
        <dbReference type="ARBA" id="ARBA00023125"/>
    </source>
</evidence>
<proteinExistence type="predicted"/>
<protein>
    <recommendedName>
        <fullName evidence="4">HTH gntR-type domain-containing protein</fullName>
    </recommendedName>
</protein>
<dbReference type="RefSeq" id="WP_061968049.1">
    <property type="nucleotide sequence ID" value="NZ_FMAV01000001.1"/>
</dbReference>
<evidence type="ECO:0000256" key="1">
    <source>
        <dbReference type="ARBA" id="ARBA00023015"/>
    </source>
</evidence>
<accession>A0A0V8JBW3</accession>
<dbReference type="GO" id="GO:0003700">
    <property type="term" value="F:DNA-binding transcription factor activity"/>
    <property type="evidence" value="ECO:0007669"/>
    <property type="project" value="InterPro"/>
</dbReference>
<dbReference type="Pfam" id="PF07729">
    <property type="entry name" value="FCD"/>
    <property type="match status" value="1"/>
</dbReference>
<dbReference type="AlphaFoldDB" id="A0A0V8JBW3"/>
<dbReference type="InterPro" id="IPR036390">
    <property type="entry name" value="WH_DNA-bd_sf"/>
</dbReference>
<dbReference type="Proteomes" id="UP000054099">
    <property type="component" value="Unassembled WGS sequence"/>
</dbReference>
<dbReference type="PANTHER" id="PTHR43537">
    <property type="entry name" value="TRANSCRIPTIONAL REGULATOR, GNTR FAMILY"/>
    <property type="match status" value="1"/>
</dbReference>
<dbReference type="InterPro" id="IPR008920">
    <property type="entry name" value="TF_FadR/GntR_C"/>
</dbReference>
<keyword evidence="2" id="KW-0238">DNA-binding</keyword>
<sequence>MTNSPFKLNYTEDLNLDPLDHNQAFIPLGEAVYQKLKTAIVQGHLIPGQLLSENKIAEKLAVSRTPVREAIRVLGSKNLITFLPGRKVIVSIPTVQDIKEVFEIRMLLETEALRRITNQHTKIIEQMDESVQMGEAYRKQGDLVKMGEMNTRFHLTIISALENQRVQRFIDSLHETISRLRSYSLTAEWKIDREKEHKEIVTLVKKGFTEEAVSVLKQHLTTSQENLLTLFAQK</sequence>
<dbReference type="SMART" id="SM00345">
    <property type="entry name" value="HTH_GNTR"/>
    <property type="match status" value="1"/>
</dbReference>
<dbReference type="SUPFAM" id="SSF48008">
    <property type="entry name" value="GntR ligand-binding domain-like"/>
    <property type="match status" value="1"/>
</dbReference>
<gene>
    <name evidence="5" type="ORF">AS030_02580</name>
</gene>
<evidence type="ECO:0000313" key="6">
    <source>
        <dbReference type="Proteomes" id="UP000054099"/>
    </source>
</evidence>
<dbReference type="PRINTS" id="PR00035">
    <property type="entry name" value="HTHGNTR"/>
</dbReference>
<keyword evidence="6" id="KW-1185">Reference proteome</keyword>
<evidence type="ECO:0000259" key="4">
    <source>
        <dbReference type="PROSITE" id="PS50949"/>
    </source>
</evidence>
<keyword evidence="3" id="KW-0804">Transcription</keyword>
<name>A0A0V8JBW3_9BACL</name>
<dbReference type="Pfam" id="PF00392">
    <property type="entry name" value="GntR"/>
    <property type="match status" value="1"/>
</dbReference>
<dbReference type="EMBL" id="LNQN01000001">
    <property type="protein sequence ID" value="KSU84457.1"/>
    <property type="molecule type" value="Genomic_DNA"/>
</dbReference>
<dbReference type="SUPFAM" id="SSF46785">
    <property type="entry name" value="Winged helix' DNA-binding domain"/>
    <property type="match status" value="1"/>
</dbReference>
<evidence type="ECO:0000256" key="3">
    <source>
        <dbReference type="ARBA" id="ARBA00023163"/>
    </source>
</evidence>
<dbReference type="InterPro" id="IPR036388">
    <property type="entry name" value="WH-like_DNA-bd_sf"/>
</dbReference>